<accession>A0A101NVH5</accession>
<reference evidence="2 3" key="1">
    <citation type="submission" date="2015-10" db="EMBL/GenBank/DDBJ databases">
        <title>Draft genome sequence of Streptomyces yokosukanensis DSM 40224, type strain for the species Streptomyces yokosukanensis.</title>
        <authorList>
            <person name="Ruckert C."/>
            <person name="Winkler A."/>
            <person name="Kalinowski J."/>
            <person name="Kampfer P."/>
            <person name="Glaeser S."/>
        </authorList>
    </citation>
    <scope>NUCLEOTIDE SEQUENCE [LARGE SCALE GENOMIC DNA]</scope>
    <source>
        <strain evidence="2 3">DSM 40224</strain>
    </source>
</reference>
<feature type="region of interest" description="Disordered" evidence="1">
    <location>
        <begin position="71"/>
        <end position="100"/>
    </location>
</feature>
<dbReference type="Proteomes" id="UP000053127">
    <property type="component" value="Unassembled WGS sequence"/>
</dbReference>
<protein>
    <submittedName>
        <fullName evidence="2">Uncharacterized protein</fullName>
    </submittedName>
</protein>
<evidence type="ECO:0000256" key="1">
    <source>
        <dbReference type="SAM" id="MobiDB-lite"/>
    </source>
</evidence>
<feature type="compositionally biased region" description="Low complexity" evidence="1">
    <location>
        <begin position="12"/>
        <end position="32"/>
    </location>
</feature>
<gene>
    <name evidence="2" type="ORF">AQI95_35625</name>
</gene>
<dbReference type="EMBL" id="LMWN01000058">
    <property type="protein sequence ID" value="KUN00096.1"/>
    <property type="molecule type" value="Genomic_DNA"/>
</dbReference>
<proteinExistence type="predicted"/>
<keyword evidence="3" id="KW-1185">Reference proteome</keyword>
<dbReference type="AlphaFoldDB" id="A0A101NVH5"/>
<feature type="region of interest" description="Disordered" evidence="1">
    <location>
        <begin position="1"/>
        <end position="38"/>
    </location>
</feature>
<evidence type="ECO:0000313" key="3">
    <source>
        <dbReference type="Proteomes" id="UP000053127"/>
    </source>
</evidence>
<name>A0A101NVH5_9ACTN</name>
<evidence type="ECO:0000313" key="2">
    <source>
        <dbReference type="EMBL" id="KUN00096.1"/>
    </source>
</evidence>
<comment type="caution">
    <text evidence="2">The sequence shown here is derived from an EMBL/GenBank/DDBJ whole genome shotgun (WGS) entry which is preliminary data.</text>
</comment>
<feature type="compositionally biased region" description="Basic and acidic residues" evidence="1">
    <location>
        <begin position="1"/>
        <end position="11"/>
    </location>
</feature>
<sequence>MHARGTTDRGRATTAPVKPAKRAVAAPTARAVAGHHGHPHTAVQLAALQGSIGNAAVSEAVRRGLTAVRDSTALGGSPAPAAPAVQLAPATDQTEDTDQPTFTFDPNMAANPVLYTDFAEHYWVGSAGSEPEGYYQIEQHCAYLAAYWLTHGHSPSGLRFLNLPDQDRLDGSNMVREWASQGGLAAQTQYAEARLGGHVVTKAQLTSDAASGELPPGTLIWFGSDTHAEAAVATGKNQFLMYDPNTGKATTRDGKGFIAYIATKNAFVVKLGQGADPETCKCCVIM</sequence>
<organism evidence="2 3">
    <name type="scientific">Streptomyces yokosukanensis</name>
    <dbReference type="NCBI Taxonomy" id="67386"/>
    <lineage>
        <taxon>Bacteria</taxon>
        <taxon>Bacillati</taxon>
        <taxon>Actinomycetota</taxon>
        <taxon>Actinomycetes</taxon>
        <taxon>Kitasatosporales</taxon>
        <taxon>Streptomycetaceae</taxon>
        <taxon>Streptomyces</taxon>
    </lineage>
</organism>
<feature type="compositionally biased region" description="Low complexity" evidence="1">
    <location>
        <begin position="78"/>
        <end position="90"/>
    </location>
</feature>